<dbReference type="GO" id="GO:0070402">
    <property type="term" value="F:NADPH binding"/>
    <property type="evidence" value="ECO:0007669"/>
    <property type="project" value="TreeGrafter"/>
</dbReference>
<dbReference type="GO" id="GO:0035925">
    <property type="term" value="F:mRNA 3'-UTR AU-rich region binding"/>
    <property type="evidence" value="ECO:0007669"/>
    <property type="project" value="TreeGrafter"/>
</dbReference>
<name>A0A248UE98_9HYPH</name>
<feature type="domain" description="Enoyl reductase (ER)" evidence="3">
    <location>
        <begin position="8"/>
        <end position="284"/>
    </location>
</feature>
<dbReference type="AlphaFoldDB" id="A0A248UE98"/>
<organism evidence="4 5">
    <name type="scientific">Ochrobactrum quorumnocens</name>
    <dbReference type="NCBI Taxonomy" id="271865"/>
    <lineage>
        <taxon>Bacteria</taxon>
        <taxon>Pseudomonadati</taxon>
        <taxon>Pseudomonadota</taxon>
        <taxon>Alphaproteobacteria</taxon>
        <taxon>Hyphomicrobiales</taxon>
        <taxon>Brucellaceae</taxon>
        <taxon>Brucella/Ochrobactrum group</taxon>
        <taxon>Ochrobactrum</taxon>
    </lineage>
</organism>
<dbReference type="Gene3D" id="3.40.50.720">
    <property type="entry name" value="NAD(P)-binding Rossmann-like Domain"/>
    <property type="match status" value="2"/>
</dbReference>
<evidence type="ECO:0000256" key="2">
    <source>
        <dbReference type="ARBA" id="ARBA00023002"/>
    </source>
</evidence>
<dbReference type="Pfam" id="PF13602">
    <property type="entry name" value="ADH_zinc_N_2"/>
    <property type="match status" value="1"/>
</dbReference>
<dbReference type="Gene3D" id="3.90.180.10">
    <property type="entry name" value="Medium-chain alcohol dehydrogenases, catalytic domain"/>
    <property type="match status" value="2"/>
</dbReference>
<evidence type="ECO:0000313" key="5">
    <source>
        <dbReference type="Proteomes" id="UP000215256"/>
    </source>
</evidence>
<dbReference type="EMBL" id="CP022603">
    <property type="protein sequence ID" value="ASV84942.1"/>
    <property type="molecule type" value="Genomic_DNA"/>
</dbReference>
<dbReference type="KEGG" id="och:CES85_5746"/>
<proteinExistence type="predicted"/>
<dbReference type="GO" id="GO:0003960">
    <property type="term" value="F:quinone reductase (NADPH) activity"/>
    <property type="evidence" value="ECO:0007669"/>
    <property type="project" value="TreeGrafter"/>
</dbReference>
<dbReference type="SMART" id="SM00829">
    <property type="entry name" value="PKS_ER"/>
    <property type="match status" value="1"/>
</dbReference>
<dbReference type="RefSeq" id="WP_095445555.1">
    <property type="nucleotide sequence ID" value="NZ_CP022603.1"/>
</dbReference>
<dbReference type="OrthoDB" id="9788224at2"/>
<evidence type="ECO:0000313" key="4">
    <source>
        <dbReference type="EMBL" id="ASV84942.1"/>
    </source>
</evidence>
<accession>A0A248UE98</accession>
<dbReference type="InterPro" id="IPR036291">
    <property type="entry name" value="NAD(P)-bd_dom_sf"/>
</dbReference>
<dbReference type="InterPro" id="IPR013154">
    <property type="entry name" value="ADH-like_N"/>
</dbReference>
<evidence type="ECO:0000256" key="1">
    <source>
        <dbReference type="ARBA" id="ARBA00022857"/>
    </source>
</evidence>
<dbReference type="SUPFAM" id="SSF51735">
    <property type="entry name" value="NAD(P)-binding Rossmann-fold domains"/>
    <property type="match status" value="1"/>
</dbReference>
<reference evidence="4 5" key="1">
    <citation type="submission" date="2017-07" db="EMBL/GenBank/DDBJ databases">
        <title>Phylogenetic study on the rhizospheric bacterium Ochrobactrum sp. A44.</title>
        <authorList>
            <person name="Krzyzanowska D.M."/>
            <person name="Ossowicki A."/>
            <person name="Rajewska M."/>
            <person name="Maciag T."/>
            <person name="Kaczynski Z."/>
            <person name="Czerwicka M."/>
            <person name="Jafra S."/>
        </authorList>
    </citation>
    <scope>NUCLEOTIDE SEQUENCE [LARGE SCALE GENOMIC DNA]</scope>
    <source>
        <strain evidence="4 5">A44</strain>
    </source>
</reference>
<keyword evidence="1" id="KW-0521">NADP</keyword>
<protein>
    <submittedName>
        <fullName evidence="4">Zinc-binding dehydrogenase family protein</fullName>
    </submittedName>
</protein>
<evidence type="ECO:0000259" key="3">
    <source>
        <dbReference type="SMART" id="SM00829"/>
    </source>
</evidence>
<gene>
    <name evidence="4" type="ORF">CES85_5746</name>
</gene>
<dbReference type="SUPFAM" id="SSF50129">
    <property type="entry name" value="GroES-like"/>
    <property type="match status" value="1"/>
</dbReference>
<dbReference type="PANTHER" id="PTHR48106:SF13">
    <property type="entry name" value="QUINONE OXIDOREDUCTASE-RELATED"/>
    <property type="match status" value="1"/>
</dbReference>
<dbReference type="GO" id="GO:0005829">
    <property type="term" value="C:cytosol"/>
    <property type="evidence" value="ECO:0007669"/>
    <property type="project" value="TreeGrafter"/>
</dbReference>
<dbReference type="Pfam" id="PF08240">
    <property type="entry name" value="ADH_N"/>
    <property type="match status" value="1"/>
</dbReference>
<sequence>MRTIVSKGPRTELKIVEVEPPAAGVGEVVIDVRAIGVGRVDLIMREIISADFVPGIEVAGIVLAAGPDCDPQWLGRRVFSRTKAGAYADQVVVSSAVLVALPEGLSFEAAVASGVNALVAQFCLTKAQVIGGEHVLVRGAQGGIGHLAVQMAASLGAQLIDSPRGSSPAPTDVVIDLVAGSDTGAFIEQLNANGRYVIAGISAGMPPADFASSLLADFRRSRSLITLSLDTVPDAHLNSAAEKIFADVTAGNIKPVVAQTLTFEQADQAHHLIVEGGLHGKIVLVP</sequence>
<dbReference type="PANTHER" id="PTHR48106">
    <property type="entry name" value="QUINONE OXIDOREDUCTASE PIG3-RELATED"/>
    <property type="match status" value="1"/>
</dbReference>
<dbReference type="InterPro" id="IPR020843">
    <property type="entry name" value="ER"/>
</dbReference>
<dbReference type="InterPro" id="IPR011032">
    <property type="entry name" value="GroES-like_sf"/>
</dbReference>
<dbReference type="Proteomes" id="UP000215256">
    <property type="component" value="Chromosome 2"/>
</dbReference>
<keyword evidence="2" id="KW-0560">Oxidoreductase</keyword>